<gene>
    <name evidence="2" type="ORF">B0J11DRAFT_547388</name>
</gene>
<reference evidence="2" key="1">
    <citation type="journal article" date="2021" name="Nat. Commun.">
        <title>Genetic determinants of endophytism in the Arabidopsis root mycobiome.</title>
        <authorList>
            <person name="Mesny F."/>
            <person name="Miyauchi S."/>
            <person name="Thiergart T."/>
            <person name="Pickel B."/>
            <person name="Atanasova L."/>
            <person name="Karlsson M."/>
            <person name="Huettel B."/>
            <person name="Barry K.W."/>
            <person name="Haridas S."/>
            <person name="Chen C."/>
            <person name="Bauer D."/>
            <person name="Andreopoulos W."/>
            <person name="Pangilinan J."/>
            <person name="LaButti K."/>
            <person name="Riley R."/>
            <person name="Lipzen A."/>
            <person name="Clum A."/>
            <person name="Drula E."/>
            <person name="Henrissat B."/>
            <person name="Kohler A."/>
            <person name="Grigoriev I.V."/>
            <person name="Martin F.M."/>
            <person name="Hacquard S."/>
        </authorList>
    </citation>
    <scope>NUCLEOTIDE SEQUENCE</scope>
    <source>
        <strain evidence="2">MPI-CAGE-CH-0243</strain>
    </source>
</reference>
<sequence length="384" mass="43380">MGGLAFAKSGPNGSPLNIPRMPPSIYESQATKITSKLATVFRNITIPREAPGKLDYGDIDFLVEGPLVPWTPESLKQTIGAVKHINHGGTHTYAVPYPDAEDQFVQVDVEICPGNGTPDSKELFEWTRFMKSDADLLQIIGVCHRPLGLTCNDKGLHLSVLEVQSYNKKKALIFLTRSPREAIEFYGFDYDKYVTGFASESEVFDWVSAGRFFARAIFDRREEKANDRARQRKRPMYSRFVEEYVPSHPEAGTGEKLWTREEVRDTALETFGKRAKYDELMAEHEIRERDNAIWQRVKEVLPVEGNSLAMTMKGLRRWVRFANGEPFIAQTAILADSPVWAKEMGDEEQTLAWVALNWKEAKSLEKARSVAAKEAGKNNTTVVS</sequence>
<dbReference type="Proteomes" id="UP000700596">
    <property type="component" value="Unassembled WGS sequence"/>
</dbReference>
<dbReference type="AlphaFoldDB" id="A0A9P9IVU6"/>
<accession>A0A9P9IVU6</accession>
<comment type="caution">
    <text evidence="2">The sequence shown here is derived from an EMBL/GenBank/DDBJ whole genome shotgun (WGS) entry which is preliminary data.</text>
</comment>
<evidence type="ECO:0000313" key="3">
    <source>
        <dbReference type="Proteomes" id="UP000700596"/>
    </source>
</evidence>
<keyword evidence="3" id="KW-1185">Reference proteome</keyword>
<organism evidence="2 3">
    <name type="scientific">Dendryphion nanum</name>
    <dbReference type="NCBI Taxonomy" id="256645"/>
    <lineage>
        <taxon>Eukaryota</taxon>
        <taxon>Fungi</taxon>
        <taxon>Dikarya</taxon>
        <taxon>Ascomycota</taxon>
        <taxon>Pezizomycotina</taxon>
        <taxon>Dothideomycetes</taxon>
        <taxon>Pleosporomycetidae</taxon>
        <taxon>Pleosporales</taxon>
        <taxon>Torulaceae</taxon>
        <taxon>Dendryphion</taxon>
    </lineage>
</organism>
<name>A0A9P9IVU6_9PLEO</name>
<dbReference type="OrthoDB" id="4708870at2759"/>
<dbReference type="EMBL" id="JAGMWT010000002">
    <property type="protein sequence ID" value="KAH7135467.1"/>
    <property type="molecule type" value="Genomic_DNA"/>
</dbReference>
<proteinExistence type="predicted"/>
<protein>
    <submittedName>
        <fullName evidence="2">Uncharacterized protein</fullName>
    </submittedName>
</protein>
<feature type="region of interest" description="Disordered" evidence="1">
    <location>
        <begin position="1"/>
        <end position="22"/>
    </location>
</feature>
<evidence type="ECO:0000313" key="2">
    <source>
        <dbReference type="EMBL" id="KAH7135467.1"/>
    </source>
</evidence>
<evidence type="ECO:0000256" key="1">
    <source>
        <dbReference type="SAM" id="MobiDB-lite"/>
    </source>
</evidence>